<evidence type="ECO:0000256" key="1">
    <source>
        <dbReference type="ARBA" id="ARBA00004370"/>
    </source>
</evidence>
<evidence type="ECO:0000256" key="3">
    <source>
        <dbReference type="ARBA" id="ARBA00022660"/>
    </source>
</evidence>
<comment type="subcellular location">
    <subcellularLocation>
        <location evidence="1">Membrane</location>
    </subcellularLocation>
</comment>
<sequence>MFAKIYRPSRNAMQSGQAKTRHWVLEFEPAMAKRPDPLMGWNSTGDTASQVKLKFDEKDQAVSYARKHGIPFRVTEKPEIVRKPKSYAANFSADRKEPWSH</sequence>
<accession>A0ABU7LM50</accession>
<evidence type="ECO:0000256" key="6">
    <source>
        <dbReference type="ARBA" id="ARBA00023136"/>
    </source>
</evidence>
<evidence type="ECO:0000256" key="4">
    <source>
        <dbReference type="ARBA" id="ARBA00022946"/>
    </source>
</evidence>
<dbReference type="PANTHER" id="PTHR12219">
    <property type="entry name" value="NADH-UBIQUINONE OXIDOREDUCTASE"/>
    <property type="match status" value="1"/>
</dbReference>
<keyword evidence="5" id="KW-0249">Electron transport</keyword>
<reference evidence="7 8" key="1">
    <citation type="submission" date="2024-01" db="EMBL/GenBank/DDBJ databases">
        <title>Hyphobacterium bacterium isolated from marine sediment.</title>
        <authorList>
            <person name="Zhao S."/>
        </authorList>
    </citation>
    <scope>NUCLEOTIDE SEQUENCE [LARGE SCALE GENOMIC DNA]</scope>
    <source>
        <strain evidence="8">HN65</strain>
    </source>
</reference>
<proteinExistence type="predicted"/>
<evidence type="ECO:0000313" key="8">
    <source>
        <dbReference type="Proteomes" id="UP001354971"/>
    </source>
</evidence>
<keyword evidence="3" id="KW-0679">Respiratory chain</keyword>
<gene>
    <name evidence="7" type="ORF">V0U79_01345</name>
</gene>
<organism evidence="7 8">
    <name type="scientific">Hyphobacterium lacteum</name>
    <dbReference type="NCBI Taxonomy" id="3116575"/>
    <lineage>
        <taxon>Bacteria</taxon>
        <taxon>Pseudomonadati</taxon>
        <taxon>Pseudomonadota</taxon>
        <taxon>Alphaproteobacteria</taxon>
        <taxon>Maricaulales</taxon>
        <taxon>Maricaulaceae</taxon>
        <taxon>Hyphobacterium</taxon>
    </lineage>
</organism>
<dbReference type="Gene3D" id="3.30.160.190">
    <property type="entry name" value="atu1810 like domain"/>
    <property type="match status" value="1"/>
</dbReference>
<protein>
    <submittedName>
        <fullName evidence="7">ETC complex I subunit</fullName>
    </submittedName>
</protein>
<name>A0ABU7LM50_9PROT</name>
<dbReference type="RefSeq" id="WP_330197659.1">
    <property type="nucleotide sequence ID" value="NZ_JAZDRP010000001.1"/>
</dbReference>
<keyword evidence="2" id="KW-0813">Transport</keyword>
<comment type="caution">
    <text evidence="7">The sequence shown here is derived from an EMBL/GenBank/DDBJ whole genome shotgun (WGS) entry which is preliminary data.</text>
</comment>
<keyword evidence="8" id="KW-1185">Reference proteome</keyword>
<dbReference type="InterPro" id="IPR038532">
    <property type="entry name" value="NDUFS4-like_sf"/>
</dbReference>
<evidence type="ECO:0000313" key="7">
    <source>
        <dbReference type="EMBL" id="MEE2524995.1"/>
    </source>
</evidence>
<dbReference type="Pfam" id="PF04800">
    <property type="entry name" value="NDUS4"/>
    <property type="match status" value="1"/>
</dbReference>
<dbReference type="Proteomes" id="UP001354971">
    <property type="component" value="Unassembled WGS sequence"/>
</dbReference>
<dbReference type="EMBL" id="JAZDRP010000001">
    <property type="protein sequence ID" value="MEE2524995.1"/>
    <property type="molecule type" value="Genomic_DNA"/>
</dbReference>
<dbReference type="PANTHER" id="PTHR12219:SF8">
    <property type="entry name" value="NADH DEHYDROGENASE [UBIQUINONE] IRON-SULFUR PROTEIN 4, MITOCHONDRIAL"/>
    <property type="match status" value="1"/>
</dbReference>
<keyword evidence="4" id="KW-0809">Transit peptide</keyword>
<evidence type="ECO:0000256" key="5">
    <source>
        <dbReference type="ARBA" id="ARBA00022982"/>
    </source>
</evidence>
<keyword evidence="6" id="KW-0472">Membrane</keyword>
<evidence type="ECO:0000256" key="2">
    <source>
        <dbReference type="ARBA" id="ARBA00022448"/>
    </source>
</evidence>
<dbReference type="InterPro" id="IPR006885">
    <property type="entry name" value="NADH_UbQ_FeS_4_mit-like"/>
</dbReference>